<dbReference type="EMBL" id="JACCKB010000031">
    <property type="protein sequence ID" value="NYZ67884.1"/>
    <property type="molecule type" value="Genomic_DNA"/>
</dbReference>
<keyword evidence="6" id="KW-1185">Reference proteome</keyword>
<keyword evidence="2 3" id="KW-0732">Signal</keyword>
<protein>
    <submittedName>
        <fullName evidence="5">Transporter substrate-binding domain-containing protein</fullName>
    </submittedName>
</protein>
<accession>A0A853ICU1</accession>
<sequence>MRLLTALFIVLLSFSAVAEEANLLEITTGEYPPWSAKDYKHGGFVHHMITEAFQREGYKVDYTYHIWARNYKEGQKGKYHATAFWYHSEERAKSFYYSDALYSEDVVFFHLKTTAFTTWKTLKDLEGYRIGATRGYTYTPEFWKAQETGTLNIIVNKSDKINFKMLLRKRVDLFLMATVAGYSLLQKEFSAPQAQTLTYHHTPLFSSTAHLLFPKTREDAQPLLKAFNKGLQAIKQDGFYDKYYDLLLEGYYENP</sequence>
<evidence type="ECO:0000259" key="4">
    <source>
        <dbReference type="SMART" id="SM00062"/>
    </source>
</evidence>
<proteinExistence type="inferred from homology"/>
<feature type="signal peptide" evidence="3">
    <location>
        <begin position="1"/>
        <end position="18"/>
    </location>
</feature>
<gene>
    <name evidence="5" type="ORF">H0A36_17860</name>
</gene>
<dbReference type="SUPFAM" id="SSF53850">
    <property type="entry name" value="Periplasmic binding protein-like II"/>
    <property type="match status" value="1"/>
</dbReference>
<evidence type="ECO:0000256" key="2">
    <source>
        <dbReference type="ARBA" id="ARBA00022729"/>
    </source>
</evidence>
<feature type="chain" id="PRO_5032635473" evidence="3">
    <location>
        <begin position="19"/>
        <end position="255"/>
    </location>
</feature>
<name>A0A853ICU1_9GAMM</name>
<evidence type="ECO:0000313" key="6">
    <source>
        <dbReference type="Proteomes" id="UP000569732"/>
    </source>
</evidence>
<dbReference type="RefSeq" id="WP_180569903.1">
    <property type="nucleotide sequence ID" value="NZ_JACCKB010000031.1"/>
</dbReference>
<dbReference type="SMART" id="SM00062">
    <property type="entry name" value="PBPb"/>
    <property type="match status" value="1"/>
</dbReference>
<feature type="domain" description="Solute-binding protein family 3/N-terminal" evidence="4">
    <location>
        <begin position="23"/>
        <end position="255"/>
    </location>
</feature>
<comment type="caution">
    <text evidence="5">The sequence shown here is derived from an EMBL/GenBank/DDBJ whole genome shotgun (WGS) entry which is preliminary data.</text>
</comment>
<reference evidence="5 6" key="1">
    <citation type="submission" date="2020-07" db="EMBL/GenBank/DDBJ databases">
        <title>Endozoicomonas sp. nov., isolated from sediment.</title>
        <authorList>
            <person name="Gu T."/>
        </authorList>
    </citation>
    <scope>NUCLEOTIDE SEQUENCE [LARGE SCALE GENOMIC DNA]</scope>
    <source>
        <strain evidence="5 6">SM1973</strain>
    </source>
</reference>
<dbReference type="AlphaFoldDB" id="A0A853ICU1"/>
<evidence type="ECO:0000256" key="1">
    <source>
        <dbReference type="ARBA" id="ARBA00010333"/>
    </source>
</evidence>
<dbReference type="PANTHER" id="PTHR35936:SF25">
    <property type="entry name" value="ABC TRANSPORTER SUBSTRATE-BINDING PROTEIN"/>
    <property type="match status" value="1"/>
</dbReference>
<evidence type="ECO:0000256" key="3">
    <source>
        <dbReference type="SAM" id="SignalP"/>
    </source>
</evidence>
<dbReference type="Gene3D" id="3.40.190.10">
    <property type="entry name" value="Periplasmic binding protein-like II"/>
    <property type="match status" value="2"/>
</dbReference>
<comment type="similarity">
    <text evidence="1">Belongs to the bacterial solute-binding protein 3 family.</text>
</comment>
<evidence type="ECO:0000313" key="5">
    <source>
        <dbReference type="EMBL" id="NYZ67884.1"/>
    </source>
</evidence>
<dbReference type="InterPro" id="IPR001638">
    <property type="entry name" value="Solute-binding_3/MltF_N"/>
</dbReference>
<organism evidence="5 6">
    <name type="scientific">Spartinivicinus marinus</name>
    <dbReference type="NCBI Taxonomy" id="2994442"/>
    <lineage>
        <taxon>Bacteria</taxon>
        <taxon>Pseudomonadati</taxon>
        <taxon>Pseudomonadota</taxon>
        <taxon>Gammaproteobacteria</taxon>
        <taxon>Oceanospirillales</taxon>
        <taxon>Zooshikellaceae</taxon>
        <taxon>Spartinivicinus</taxon>
    </lineage>
</organism>
<dbReference type="Pfam" id="PF00497">
    <property type="entry name" value="SBP_bac_3"/>
    <property type="match status" value="1"/>
</dbReference>
<dbReference type="Proteomes" id="UP000569732">
    <property type="component" value="Unassembled WGS sequence"/>
</dbReference>
<dbReference type="PANTHER" id="PTHR35936">
    <property type="entry name" value="MEMBRANE-BOUND LYTIC MUREIN TRANSGLYCOSYLASE F"/>
    <property type="match status" value="1"/>
</dbReference>